<evidence type="ECO:0000256" key="4">
    <source>
        <dbReference type="SAM" id="SignalP"/>
    </source>
</evidence>
<keyword evidence="2" id="KW-0521">NADP</keyword>
<evidence type="ECO:0000256" key="2">
    <source>
        <dbReference type="ARBA" id="ARBA00022857"/>
    </source>
</evidence>
<comment type="similarity">
    <text evidence="1">Belongs to the short-chain dehydrogenases/reductases (SDR) family.</text>
</comment>
<evidence type="ECO:0000313" key="5">
    <source>
        <dbReference type="EMBL" id="OOF92161.1"/>
    </source>
</evidence>
<dbReference type="Pfam" id="PF00106">
    <property type="entry name" value="adh_short"/>
    <property type="match status" value="1"/>
</dbReference>
<reference evidence="6" key="1">
    <citation type="journal article" date="2017" name="Genome Biol.">
        <title>Comparative genomics reveals high biological diversity and specific adaptations in the industrially and medically important fungal genus Aspergillus.</title>
        <authorList>
            <person name="de Vries R.P."/>
            <person name="Riley R."/>
            <person name="Wiebenga A."/>
            <person name="Aguilar-Osorio G."/>
            <person name="Amillis S."/>
            <person name="Uchima C.A."/>
            <person name="Anderluh G."/>
            <person name="Asadollahi M."/>
            <person name="Askin M."/>
            <person name="Barry K."/>
            <person name="Battaglia E."/>
            <person name="Bayram O."/>
            <person name="Benocci T."/>
            <person name="Braus-Stromeyer S.A."/>
            <person name="Caldana C."/>
            <person name="Canovas D."/>
            <person name="Cerqueira G.C."/>
            <person name="Chen F."/>
            <person name="Chen W."/>
            <person name="Choi C."/>
            <person name="Clum A."/>
            <person name="Dos Santos R.A."/>
            <person name="Damasio A.R."/>
            <person name="Diallinas G."/>
            <person name="Emri T."/>
            <person name="Fekete E."/>
            <person name="Flipphi M."/>
            <person name="Freyberg S."/>
            <person name="Gallo A."/>
            <person name="Gournas C."/>
            <person name="Habgood R."/>
            <person name="Hainaut M."/>
            <person name="Harispe M.L."/>
            <person name="Henrissat B."/>
            <person name="Hilden K.S."/>
            <person name="Hope R."/>
            <person name="Hossain A."/>
            <person name="Karabika E."/>
            <person name="Karaffa L."/>
            <person name="Karanyi Z."/>
            <person name="Krasevec N."/>
            <person name="Kuo A."/>
            <person name="Kusch H."/>
            <person name="LaButti K."/>
            <person name="Lagendijk E.L."/>
            <person name="Lapidus A."/>
            <person name="Levasseur A."/>
            <person name="Lindquist E."/>
            <person name="Lipzen A."/>
            <person name="Logrieco A.F."/>
            <person name="MacCabe A."/>
            <person name="Maekelae M.R."/>
            <person name="Malavazi I."/>
            <person name="Melin P."/>
            <person name="Meyer V."/>
            <person name="Mielnichuk N."/>
            <person name="Miskei M."/>
            <person name="Molnar A.P."/>
            <person name="Mule G."/>
            <person name="Ngan C.Y."/>
            <person name="Orejas M."/>
            <person name="Orosz E."/>
            <person name="Ouedraogo J.P."/>
            <person name="Overkamp K.M."/>
            <person name="Park H.-S."/>
            <person name="Perrone G."/>
            <person name="Piumi F."/>
            <person name="Punt P.J."/>
            <person name="Ram A.F."/>
            <person name="Ramon A."/>
            <person name="Rauscher S."/>
            <person name="Record E."/>
            <person name="Riano-Pachon D.M."/>
            <person name="Robert V."/>
            <person name="Roehrig J."/>
            <person name="Ruller R."/>
            <person name="Salamov A."/>
            <person name="Salih N.S."/>
            <person name="Samson R.A."/>
            <person name="Sandor E."/>
            <person name="Sanguinetti M."/>
            <person name="Schuetze T."/>
            <person name="Sepcic K."/>
            <person name="Shelest E."/>
            <person name="Sherlock G."/>
            <person name="Sophianopoulou V."/>
            <person name="Squina F.M."/>
            <person name="Sun H."/>
            <person name="Susca A."/>
            <person name="Todd R.B."/>
            <person name="Tsang A."/>
            <person name="Unkles S.E."/>
            <person name="van de Wiele N."/>
            <person name="van Rossen-Uffink D."/>
            <person name="Oliveira J.V."/>
            <person name="Vesth T.C."/>
            <person name="Visser J."/>
            <person name="Yu J.-H."/>
            <person name="Zhou M."/>
            <person name="Andersen M.R."/>
            <person name="Archer D.B."/>
            <person name="Baker S.E."/>
            <person name="Benoit I."/>
            <person name="Brakhage A.A."/>
            <person name="Braus G.H."/>
            <person name="Fischer R."/>
            <person name="Frisvad J.C."/>
            <person name="Goldman G.H."/>
            <person name="Houbraken J."/>
            <person name="Oakley B."/>
            <person name="Pocsi I."/>
            <person name="Scazzocchio C."/>
            <person name="Seiboth B."/>
            <person name="vanKuyk P.A."/>
            <person name="Wortman J."/>
            <person name="Dyer P.S."/>
            <person name="Grigoriev I.V."/>
        </authorList>
    </citation>
    <scope>NUCLEOTIDE SEQUENCE [LARGE SCALE GENOMIC DNA]</scope>
    <source>
        <strain evidence="6">ITEM 5010</strain>
    </source>
</reference>
<dbReference type="OrthoDB" id="1600564at2759"/>
<dbReference type="STRING" id="602072.A0A1R3RCF3"/>
<feature type="chain" id="PRO_5012322658" evidence="4">
    <location>
        <begin position="26"/>
        <end position="336"/>
    </location>
</feature>
<dbReference type="Gene3D" id="3.40.50.720">
    <property type="entry name" value="NAD(P)-binding Rossmann-like Domain"/>
    <property type="match status" value="1"/>
</dbReference>
<dbReference type="InterPro" id="IPR036291">
    <property type="entry name" value="NAD(P)-bd_dom_sf"/>
</dbReference>
<accession>A0A1R3RCF3</accession>
<name>A0A1R3RCF3_ASPC5</name>
<gene>
    <name evidence="5" type="ORF">ASPCADRAFT_210571</name>
</gene>
<sequence length="336" mass="36105">MVFSSFPFSFFSSILTLSFLPLTSSPSTIMGFRPDRDIPDLTGKTILITGGNVGLGKACVLEYARHKPDQIWLAARNLTKAQAAADEIKQQVPDAPIRLLELDLTSFNSIKQAAQVFSTSSPRLDILMLNAGIMASPPGQTQDGYEIQFGTNHMGHALLTKLLLPTLEQTAHTGADVRIISLASDGHSFAPPGGFQFDTLKTPGDSLGAFARYGQSKLANILWTRQLAVEYPAFTIASIHPGVVSTNLLSGATDAPCFARMSLQAANAIGLLATVEKGIRNQLWASVSPQVKSGEYYEPVGVLGKAKATGKDMGLARKIWDWTEEELHGFLVQSAA</sequence>
<keyword evidence="3" id="KW-0560">Oxidoreductase</keyword>
<dbReference type="OMA" id="IWLCSRS"/>
<dbReference type="InterPro" id="IPR002347">
    <property type="entry name" value="SDR_fam"/>
</dbReference>
<dbReference type="GO" id="GO:0016491">
    <property type="term" value="F:oxidoreductase activity"/>
    <property type="evidence" value="ECO:0007669"/>
    <property type="project" value="UniProtKB-KW"/>
</dbReference>
<proteinExistence type="inferred from homology"/>
<evidence type="ECO:0000256" key="3">
    <source>
        <dbReference type="ARBA" id="ARBA00023002"/>
    </source>
</evidence>
<dbReference type="PANTHER" id="PTHR24320:SF282">
    <property type="entry name" value="WW DOMAIN-CONTAINING OXIDOREDUCTASE"/>
    <property type="match status" value="1"/>
</dbReference>
<dbReference type="Proteomes" id="UP000188318">
    <property type="component" value="Unassembled WGS sequence"/>
</dbReference>
<dbReference type="PRINTS" id="PR00081">
    <property type="entry name" value="GDHRDH"/>
</dbReference>
<dbReference type="PANTHER" id="PTHR24320">
    <property type="entry name" value="RETINOL DEHYDROGENASE"/>
    <property type="match status" value="1"/>
</dbReference>
<dbReference type="VEuPathDB" id="FungiDB:ASPCADRAFT_210571"/>
<keyword evidence="6" id="KW-1185">Reference proteome</keyword>
<evidence type="ECO:0000256" key="1">
    <source>
        <dbReference type="ARBA" id="ARBA00006484"/>
    </source>
</evidence>
<evidence type="ECO:0000313" key="6">
    <source>
        <dbReference type="Proteomes" id="UP000188318"/>
    </source>
</evidence>
<dbReference type="SUPFAM" id="SSF51735">
    <property type="entry name" value="NAD(P)-binding Rossmann-fold domains"/>
    <property type="match status" value="1"/>
</dbReference>
<dbReference type="AlphaFoldDB" id="A0A1R3RCF3"/>
<organism evidence="5 6">
    <name type="scientific">Aspergillus carbonarius (strain ITEM 5010)</name>
    <dbReference type="NCBI Taxonomy" id="602072"/>
    <lineage>
        <taxon>Eukaryota</taxon>
        <taxon>Fungi</taxon>
        <taxon>Dikarya</taxon>
        <taxon>Ascomycota</taxon>
        <taxon>Pezizomycotina</taxon>
        <taxon>Eurotiomycetes</taxon>
        <taxon>Eurotiomycetidae</taxon>
        <taxon>Eurotiales</taxon>
        <taxon>Aspergillaceae</taxon>
        <taxon>Aspergillus</taxon>
        <taxon>Aspergillus subgen. Circumdati</taxon>
    </lineage>
</organism>
<protein>
    <submittedName>
        <fullName evidence="5">Uncharacterized protein</fullName>
    </submittedName>
</protein>
<keyword evidence="4" id="KW-0732">Signal</keyword>
<dbReference type="EMBL" id="KV907508">
    <property type="protein sequence ID" value="OOF92161.1"/>
    <property type="molecule type" value="Genomic_DNA"/>
</dbReference>
<feature type="signal peptide" evidence="4">
    <location>
        <begin position="1"/>
        <end position="25"/>
    </location>
</feature>